<sequence length="385" mass="42578">MLTDFQIKNFKSLRDLRLEPGRVTVLVGDNGSGKSNILEAIAFAGAALADKLDHEFLASRGIRAADPRWMRAAFGADDDTKIEVRVAHGAERVGFHVETSASRRSFWKLVVTERSMRSPKETLLLDSFRAAFKSVIQDEDERISDAELAEFVDGRLAQIFLLNFEPLKSFLIYAPETAALRSFAQEGQILPLGVRGEGLFSLLKTLAADAPRLAELKELLHLVDWFADLEVGAALAPYERTLQLRDRYLAAGNPLAAFDQRSANGGFLFLLFAFAVVLSPDTPKLFAIDDIDAALDPRLRAELIRQLLALAARHGKQIVVTTHDPAIVESLDLHDPDLRLYTVQRDAQGHTQVTRVRAAQPAEAPPTHELSEAFRRVVLEVPPSA</sequence>
<evidence type="ECO:0000313" key="2">
    <source>
        <dbReference type="EMBL" id="MDC0715721.1"/>
    </source>
</evidence>
<organism evidence="2 3">
    <name type="scientific">Nannocystis bainbridge</name>
    <dbReference type="NCBI Taxonomy" id="2995303"/>
    <lineage>
        <taxon>Bacteria</taxon>
        <taxon>Pseudomonadati</taxon>
        <taxon>Myxococcota</taxon>
        <taxon>Polyangia</taxon>
        <taxon>Nannocystales</taxon>
        <taxon>Nannocystaceae</taxon>
        <taxon>Nannocystis</taxon>
    </lineage>
</organism>
<protein>
    <submittedName>
        <fullName evidence="2">AAA family ATPase</fullName>
    </submittedName>
</protein>
<dbReference type="PANTHER" id="PTHR43581:SF2">
    <property type="entry name" value="EXCINUCLEASE ATPASE SUBUNIT"/>
    <property type="match status" value="1"/>
</dbReference>
<dbReference type="PANTHER" id="PTHR43581">
    <property type="entry name" value="ATP/GTP PHOSPHATASE"/>
    <property type="match status" value="1"/>
</dbReference>
<feature type="domain" description="AAA+ ATPase" evidence="1">
    <location>
        <begin position="20"/>
        <end position="346"/>
    </location>
</feature>
<dbReference type="InterPro" id="IPR003959">
    <property type="entry name" value="ATPase_AAA_core"/>
</dbReference>
<dbReference type="CDD" id="cd00267">
    <property type="entry name" value="ABC_ATPase"/>
    <property type="match status" value="1"/>
</dbReference>
<dbReference type="EMBL" id="JAQNDL010000001">
    <property type="protein sequence ID" value="MDC0715721.1"/>
    <property type="molecule type" value="Genomic_DNA"/>
</dbReference>
<comment type="caution">
    <text evidence="2">The sequence shown here is derived from an EMBL/GenBank/DDBJ whole genome shotgun (WGS) entry which is preliminary data.</text>
</comment>
<dbReference type="InterPro" id="IPR038729">
    <property type="entry name" value="Rad50/SbcC_AAA"/>
</dbReference>
<dbReference type="SMART" id="SM00382">
    <property type="entry name" value="AAA"/>
    <property type="match status" value="1"/>
</dbReference>
<dbReference type="RefSeq" id="WP_272084146.1">
    <property type="nucleotide sequence ID" value="NZ_JAQNDL010000001.1"/>
</dbReference>
<accession>A0ABT5DPY7</accession>
<proteinExistence type="predicted"/>
<reference evidence="2 3" key="1">
    <citation type="submission" date="2022-11" db="EMBL/GenBank/DDBJ databases">
        <title>Minimal conservation of predation-associated metabolite biosynthetic gene clusters underscores biosynthetic potential of Myxococcota including descriptions for ten novel species: Archangium lansinium sp. nov., Myxococcus landrumus sp. nov., Nannocystis bai.</title>
        <authorList>
            <person name="Ahearne A."/>
            <person name="Stevens C."/>
            <person name="Dowd S."/>
        </authorList>
    </citation>
    <scope>NUCLEOTIDE SEQUENCE [LARGE SCALE GENOMIC DNA]</scope>
    <source>
        <strain evidence="2 3">BB15-2</strain>
    </source>
</reference>
<evidence type="ECO:0000259" key="1">
    <source>
        <dbReference type="SMART" id="SM00382"/>
    </source>
</evidence>
<dbReference type="Gene3D" id="3.40.50.300">
    <property type="entry name" value="P-loop containing nucleotide triphosphate hydrolases"/>
    <property type="match status" value="2"/>
</dbReference>
<dbReference type="SUPFAM" id="SSF52540">
    <property type="entry name" value="P-loop containing nucleoside triphosphate hydrolases"/>
    <property type="match status" value="1"/>
</dbReference>
<dbReference type="Proteomes" id="UP001221686">
    <property type="component" value="Unassembled WGS sequence"/>
</dbReference>
<name>A0ABT5DPY7_9BACT</name>
<dbReference type="InterPro" id="IPR014555">
    <property type="entry name" value="RecF-like"/>
</dbReference>
<evidence type="ECO:0000313" key="3">
    <source>
        <dbReference type="Proteomes" id="UP001221686"/>
    </source>
</evidence>
<dbReference type="Pfam" id="PF13304">
    <property type="entry name" value="AAA_21"/>
    <property type="match status" value="1"/>
</dbReference>
<dbReference type="InterPro" id="IPR003593">
    <property type="entry name" value="AAA+_ATPase"/>
</dbReference>
<dbReference type="PIRSF" id="PIRSF029347">
    <property type="entry name" value="RecF"/>
    <property type="match status" value="1"/>
</dbReference>
<keyword evidence="3" id="KW-1185">Reference proteome</keyword>
<dbReference type="InterPro" id="IPR027417">
    <property type="entry name" value="P-loop_NTPase"/>
</dbReference>
<gene>
    <name evidence="2" type="ORF">POL25_02385</name>
</gene>
<dbReference type="InterPro" id="IPR051396">
    <property type="entry name" value="Bact_Antivir_Def_Nuclease"/>
</dbReference>
<dbReference type="Pfam" id="PF13476">
    <property type="entry name" value="AAA_23"/>
    <property type="match status" value="1"/>
</dbReference>